<dbReference type="EMBL" id="LCMI01000007">
    <property type="protein sequence ID" value="KKU32836.1"/>
    <property type="molecule type" value="Genomic_DNA"/>
</dbReference>
<accession>A0A0G1PJB1</accession>
<comment type="caution">
    <text evidence="1">The sequence shown here is derived from an EMBL/GenBank/DDBJ whole genome shotgun (WGS) entry which is preliminary data.</text>
</comment>
<evidence type="ECO:0000313" key="2">
    <source>
        <dbReference type="Proteomes" id="UP000034794"/>
    </source>
</evidence>
<protein>
    <submittedName>
        <fullName evidence="1">Uncharacterized protein</fullName>
    </submittedName>
</protein>
<organism evidence="1 2">
    <name type="scientific">Candidatus Collierbacteria bacterium GW2011_GWA2_46_26</name>
    <dbReference type="NCBI Taxonomy" id="1618381"/>
    <lineage>
        <taxon>Bacteria</taxon>
        <taxon>Candidatus Collieribacteriota</taxon>
    </lineage>
</organism>
<reference evidence="1 2" key="1">
    <citation type="journal article" date="2015" name="Nature">
        <title>rRNA introns, odd ribosomes, and small enigmatic genomes across a large radiation of phyla.</title>
        <authorList>
            <person name="Brown C.T."/>
            <person name="Hug L.A."/>
            <person name="Thomas B.C."/>
            <person name="Sharon I."/>
            <person name="Castelle C.J."/>
            <person name="Singh A."/>
            <person name="Wilkins M.J."/>
            <person name="Williams K.H."/>
            <person name="Banfield J.F."/>
        </authorList>
    </citation>
    <scope>NUCLEOTIDE SEQUENCE [LARGE SCALE GENOMIC DNA]</scope>
</reference>
<dbReference type="Proteomes" id="UP000034794">
    <property type="component" value="Unassembled WGS sequence"/>
</dbReference>
<evidence type="ECO:0000313" key="1">
    <source>
        <dbReference type="EMBL" id="KKU32836.1"/>
    </source>
</evidence>
<proteinExistence type="predicted"/>
<gene>
    <name evidence="1" type="ORF">UX47_C0007G0080</name>
</gene>
<dbReference type="AlphaFoldDB" id="A0A0G1PJB1"/>
<name>A0A0G1PJB1_9BACT</name>
<sequence length="118" mass="13046">MPDILYTKTVDLPRPMTGLMIKEALEKSAGKDFRNGCSVWDEDQKSLSIGAQPDSYPYGLTVTADKNGTLLGENETYQQIVVRSNDGWGGIVYACICSDDDVIGFCQDIIKKFLESLK</sequence>